<evidence type="ECO:0000313" key="3">
    <source>
        <dbReference type="Proteomes" id="UP000015105"/>
    </source>
</evidence>
<proteinExistence type="predicted"/>
<evidence type="ECO:0000256" key="1">
    <source>
        <dbReference type="SAM" id="MobiDB-lite"/>
    </source>
</evidence>
<reference evidence="3" key="1">
    <citation type="journal article" date="2014" name="Science">
        <title>Ancient hybridizations among the ancestral genomes of bread wheat.</title>
        <authorList>
            <consortium name="International Wheat Genome Sequencing Consortium,"/>
            <person name="Marcussen T."/>
            <person name="Sandve S.R."/>
            <person name="Heier L."/>
            <person name="Spannagl M."/>
            <person name="Pfeifer M."/>
            <person name="Jakobsen K.S."/>
            <person name="Wulff B.B."/>
            <person name="Steuernagel B."/>
            <person name="Mayer K.F."/>
            <person name="Olsen O.A."/>
        </authorList>
    </citation>
    <scope>NUCLEOTIDE SEQUENCE [LARGE SCALE GENOMIC DNA]</scope>
    <source>
        <strain evidence="3">cv. AL8/78</strain>
    </source>
</reference>
<reference evidence="2" key="5">
    <citation type="journal article" date="2021" name="G3 (Bethesda)">
        <title>Aegilops tauschii genome assembly Aet v5.0 features greater sequence contiguity and improved annotation.</title>
        <authorList>
            <person name="Wang L."/>
            <person name="Zhu T."/>
            <person name="Rodriguez J.C."/>
            <person name="Deal K.R."/>
            <person name="Dubcovsky J."/>
            <person name="McGuire P.E."/>
            <person name="Lux T."/>
            <person name="Spannagl M."/>
            <person name="Mayer K.F.X."/>
            <person name="Baldrich P."/>
            <person name="Meyers B.C."/>
            <person name="Huo N."/>
            <person name="Gu Y.Q."/>
            <person name="Zhou H."/>
            <person name="Devos K.M."/>
            <person name="Bennetzen J.L."/>
            <person name="Unver T."/>
            <person name="Budak H."/>
            <person name="Gulick P.J."/>
            <person name="Galiba G."/>
            <person name="Kalapos B."/>
            <person name="Nelson D.R."/>
            <person name="Li P."/>
            <person name="You F.M."/>
            <person name="Luo M.C."/>
            <person name="Dvorak J."/>
        </authorList>
    </citation>
    <scope>NUCLEOTIDE SEQUENCE [LARGE SCALE GENOMIC DNA]</scope>
    <source>
        <strain evidence="2">cv. AL8/78</strain>
    </source>
</reference>
<name>A0A452YX73_AEGTS</name>
<organism evidence="2 3">
    <name type="scientific">Aegilops tauschii subsp. strangulata</name>
    <name type="common">Goatgrass</name>
    <dbReference type="NCBI Taxonomy" id="200361"/>
    <lineage>
        <taxon>Eukaryota</taxon>
        <taxon>Viridiplantae</taxon>
        <taxon>Streptophyta</taxon>
        <taxon>Embryophyta</taxon>
        <taxon>Tracheophyta</taxon>
        <taxon>Spermatophyta</taxon>
        <taxon>Magnoliopsida</taxon>
        <taxon>Liliopsida</taxon>
        <taxon>Poales</taxon>
        <taxon>Poaceae</taxon>
        <taxon>BOP clade</taxon>
        <taxon>Pooideae</taxon>
        <taxon>Triticodae</taxon>
        <taxon>Triticeae</taxon>
        <taxon>Triticinae</taxon>
        <taxon>Aegilops</taxon>
    </lineage>
</organism>
<dbReference type="Gramene" id="AET1Gv20560400.5">
    <property type="protein sequence ID" value="AET1Gv20560400.5"/>
    <property type="gene ID" value="AET1Gv20560400"/>
</dbReference>
<keyword evidence="3" id="KW-1185">Reference proteome</keyword>
<reference evidence="3" key="2">
    <citation type="journal article" date="2017" name="Nat. Plants">
        <title>The Aegilops tauschii genome reveals multiple impacts of transposons.</title>
        <authorList>
            <person name="Zhao G."/>
            <person name="Zou C."/>
            <person name="Li K."/>
            <person name="Wang K."/>
            <person name="Li T."/>
            <person name="Gao L."/>
            <person name="Zhang X."/>
            <person name="Wang H."/>
            <person name="Yang Z."/>
            <person name="Liu X."/>
            <person name="Jiang W."/>
            <person name="Mao L."/>
            <person name="Kong X."/>
            <person name="Jiao Y."/>
            <person name="Jia J."/>
        </authorList>
    </citation>
    <scope>NUCLEOTIDE SEQUENCE [LARGE SCALE GENOMIC DNA]</scope>
    <source>
        <strain evidence="3">cv. AL8/78</strain>
    </source>
</reference>
<protein>
    <submittedName>
        <fullName evidence="2">Uncharacterized protein</fullName>
    </submittedName>
</protein>
<sequence>MPPVPLAAATSQASHPMQCRLARGGEQPKSADQQRGRARSRPQGRLLLLRAGDLGRRMAGAVLGLTETATDTFLLQMTYLKC</sequence>
<feature type="region of interest" description="Disordered" evidence="1">
    <location>
        <begin position="23"/>
        <end position="43"/>
    </location>
</feature>
<dbReference type="Proteomes" id="UP000015105">
    <property type="component" value="Chromosome 1D"/>
</dbReference>
<accession>A0A452YX73</accession>
<reference evidence="2" key="4">
    <citation type="submission" date="2019-03" db="UniProtKB">
        <authorList>
            <consortium name="EnsemblPlants"/>
        </authorList>
    </citation>
    <scope>IDENTIFICATION</scope>
</reference>
<evidence type="ECO:0000313" key="2">
    <source>
        <dbReference type="EnsemblPlants" id="AET1Gv20560400.5"/>
    </source>
</evidence>
<dbReference type="AlphaFoldDB" id="A0A452YX73"/>
<dbReference type="EnsemblPlants" id="AET1Gv20560400.5">
    <property type="protein sequence ID" value="AET1Gv20560400.5"/>
    <property type="gene ID" value="AET1Gv20560400"/>
</dbReference>
<reference evidence="2" key="3">
    <citation type="journal article" date="2017" name="Nature">
        <title>Genome sequence of the progenitor of the wheat D genome Aegilops tauschii.</title>
        <authorList>
            <person name="Luo M.C."/>
            <person name="Gu Y.Q."/>
            <person name="Puiu D."/>
            <person name="Wang H."/>
            <person name="Twardziok S.O."/>
            <person name="Deal K.R."/>
            <person name="Huo N."/>
            <person name="Zhu T."/>
            <person name="Wang L."/>
            <person name="Wang Y."/>
            <person name="McGuire P.E."/>
            <person name="Liu S."/>
            <person name="Long H."/>
            <person name="Ramasamy R.K."/>
            <person name="Rodriguez J.C."/>
            <person name="Van S.L."/>
            <person name="Yuan L."/>
            <person name="Wang Z."/>
            <person name="Xia Z."/>
            <person name="Xiao L."/>
            <person name="Anderson O.D."/>
            <person name="Ouyang S."/>
            <person name="Liang Y."/>
            <person name="Zimin A.V."/>
            <person name="Pertea G."/>
            <person name="Qi P."/>
            <person name="Bennetzen J.L."/>
            <person name="Dai X."/>
            <person name="Dawson M.W."/>
            <person name="Muller H.G."/>
            <person name="Kugler K."/>
            <person name="Rivarola-Duarte L."/>
            <person name="Spannagl M."/>
            <person name="Mayer K.F.X."/>
            <person name="Lu F.H."/>
            <person name="Bevan M.W."/>
            <person name="Leroy P."/>
            <person name="Li P."/>
            <person name="You F.M."/>
            <person name="Sun Q."/>
            <person name="Liu Z."/>
            <person name="Lyons E."/>
            <person name="Wicker T."/>
            <person name="Salzberg S.L."/>
            <person name="Devos K.M."/>
            <person name="Dvorak J."/>
        </authorList>
    </citation>
    <scope>NUCLEOTIDE SEQUENCE [LARGE SCALE GENOMIC DNA]</scope>
    <source>
        <strain evidence="2">cv. AL8/78</strain>
    </source>
</reference>